<keyword evidence="2" id="KW-0732">Signal</keyword>
<dbReference type="Gene3D" id="2.30.60.10">
    <property type="entry name" value="Cyanovirin-N"/>
    <property type="match status" value="1"/>
</dbReference>
<dbReference type="InterPro" id="IPR044060">
    <property type="entry name" value="Bacterial_rp_domain"/>
</dbReference>
<evidence type="ECO:0000256" key="1">
    <source>
        <dbReference type="SAM" id="MobiDB-lite"/>
    </source>
</evidence>
<evidence type="ECO:0000313" key="4">
    <source>
        <dbReference type="EMBL" id="QJR15071.1"/>
    </source>
</evidence>
<protein>
    <recommendedName>
        <fullName evidence="3">Cyanovirin-N domain-containing protein</fullName>
    </recommendedName>
</protein>
<gene>
    <name evidence="4" type="ORF">DSM104440_01887</name>
</gene>
<organism evidence="4 5">
    <name type="scientific">Usitatibacter palustris</name>
    <dbReference type="NCBI Taxonomy" id="2732487"/>
    <lineage>
        <taxon>Bacteria</taxon>
        <taxon>Pseudomonadati</taxon>
        <taxon>Pseudomonadota</taxon>
        <taxon>Betaproteobacteria</taxon>
        <taxon>Nitrosomonadales</taxon>
        <taxon>Usitatibacteraceae</taxon>
        <taxon>Usitatibacter</taxon>
    </lineage>
</organism>
<feature type="signal peptide" evidence="2">
    <location>
        <begin position="1"/>
        <end position="20"/>
    </location>
</feature>
<dbReference type="InterPro" id="IPR011058">
    <property type="entry name" value="Cyanovirin-N"/>
</dbReference>
<reference evidence="4 5" key="1">
    <citation type="submission" date="2020-04" db="EMBL/GenBank/DDBJ databases">
        <title>Usitatibacter rugosus gen. nov., sp. nov. and Usitatibacter palustris sp. nov., novel members of Usitatibacteraceae fam. nov. within the order Nitrosomonadales isolated from soil.</title>
        <authorList>
            <person name="Huber K.J."/>
            <person name="Neumann-Schaal M."/>
            <person name="Geppert A."/>
            <person name="Luckner M."/>
            <person name="Wanner G."/>
            <person name="Overmann J."/>
        </authorList>
    </citation>
    <scope>NUCLEOTIDE SEQUENCE [LARGE SCALE GENOMIC DNA]</scope>
    <source>
        <strain evidence="4 5">Swamp67</strain>
    </source>
</reference>
<dbReference type="RefSeq" id="WP_171159557.1">
    <property type="nucleotide sequence ID" value="NZ_CP053073.1"/>
</dbReference>
<evidence type="ECO:0000259" key="3">
    <source>
        <dbReference type="SMART" id="SM01111"/>
    </source>
</evidence>
<name>A0A6M4H5Z7_9PROT</name>
<dbReference type="Pfam" id="PF18998">
    <property type="entry name" value="Flg_new_2"/>
    <property type="match status" value="2"/>
</dbReference>
<dbReference type="SMART" id="SM01111">
    <property type="entry name" value="CVNH"/>
    <property type="match status" value="1"/>
</dbReference>
<dbReference type="InterPro" id="IPR036673">
    <property type="entry name" value="Cyanovirin-N_sf"/>
</dbReference>
<dbReference type="PANTHER" id="PTHR48125">
    <property type="entry name" value="LP07818P1"/>
    <property type="match status" value="1"/>
</dbReference>
<feature type="region of interest" description="Disordered" evidence="1">
    <location>
        <begin position="156"/>
        <end position="191"/>
    </location>
</feature>
<dbReference type="AlphaFoldDB" id="A0A6M4H5Z7"/>
<evidence type="ECO:0000313" key="5">
    <source>
        <dbReference type="Proteomes" id="UP000503096"/>
    </source>
</evidence>
<evidence type="ECO:0000256" key="2">
    <source>
        <dbReference type="SAM" id="SignalP"/>
    </source>
</evidence>
<dbReference type="KEGG" id="upl:DSM104440_01887"/>
<sequence length="445" mass="46329">MTTQWRTTLGLLLAATAAQAQLPPLPPGAPQGSYVSTCSNVKVSGNTLSATCLRANQTPNATTLTLPCTKGLVENLNGVLTCVPYTPPPPSPPPQGGIRPAPAGSYTQTCVGPIISYDEVLRALCANKAGVKAVSELKMPCNGSIENLDGKLTCVTAKAPTPPPPTPAPPVKPPPVTPPPVTPPPPKPKQFPGELMPTTGGAILLPGGYPAKCVPEKACQFTIVGAVELRAAERGGYVFDGWIGACEGRKEPFCVLDKPAKVGATFVTKKSLNKSFTVALLPTQNGAIFGPAEFKTKCVPEKACEVVVPGPVELRAVTRQGFLFAGWVGACEAVKEPVCLVDRSVKVGAKFAAGKPPPPPKSFPVTLLPAVNGVILRPGEVKSNCVPEKGCEIVVAGSEELRAVPRPGYVFRSWVGACEDKKEPVCVVDRPVKVGASFVSTTKPK</sequence>
<proteinExistence type="predicted"/>
<accession>A0A6M4H5Z7</accession>
<feature type="compositionally biased region" description="Pro residues" evidence="1">
    <location>
        <begin position="160"/>
        <end position="189"/>
    </location>
</feature>
<dbReference type="SUPFAM" id="SSF51322">
    <property type="entry name" value="Cyanovirin-N"/>
    <property type="match status" value="1"/>
</dbReference>
<dbReference type="EMBL" id="CP053073">
    <property type="protein sequence ID" value="QJR15071.1"/>
    <property type="molecule type" value="Genomic_DNA"/>
</dbReference>
<dbReference type="Proteomes" id="UP000503096">
    <property type="component" value="Chromosome"/>
</dbReference>
<keyword evidence="5" id="KW-1185">Reference proteome</keyword>
<feature type="domain" description="Cyanovirin-N" evidence="3">
    <location>
        <begin position="33"/>
        <end position="154"/>
    </location>
</feature>
<dbReference type="InParanoid" id="A0A6M4H5Z7"/>
<feature type="chain" id="PRO_5026898673" description="Cyanovirin-N domain-containing protein" evidence="2">
    <location>
        <begin position="21"/>
        <end position="445"/>
    </location>
</feature>
<dbReference type="PANTHER" id="PTHR48125:SF12">
    <property type="entry name" value="AT HOOK TRANSCRIPTION FACTOR FAMILY-RELATED"/>
    <property type="match status" value="1"/>
</dbReference>